<keyword evidence="2 6" id="KW-0645">Protease</keyword>
<dbReference type="InterPro" id="IPR000169">
    <property type="entry name" value="Pept_cys_AS"/>
</dbReference>
<dbReference type="GO" id="GO:0004198">
    <property type="term" value="F:calcium-dependent cysteine-type endopeptidase activity"/>
    <property type="evidence" value="ECO:0007669"/>
    <property type="project" value="InterPro"/>
</dbReference>
<comment type="caution">
    <text evidence="9">The sequence shown here is derived from an EMBL/GenBank/DDBJ whole genome shotgun (WGS) entry which is preliminary data.</text>
</comment>
<dbReference type="PROSITE" id="PS50203">
    <property type="entry name" value="CALPAIN_CAT"/>
    <property type="match status" value="1"/>
</dbReference>
<feature type="active site" evidence="5 6">
    <location>
        <position position="344"/>
    </location>
</feature>
<evidence type="ECO:0000256" key="2">
    <source>
        <dbReference type="ARBA" id="ARBA00022670"/>
    </source>
</evidence>
<dbReference type="CDD" id="cd00044">
    <property type="entry name" value="CysPc"/>
    <property type="match status" value="1"/>
</dbReference>
<keyword evidence="4 6" id="KW-0788">Thiol protease</keyword>
<sequence>MFLFNLFKGKSVPQGRSPHQATFFQPADTSGLAVTSELDKALEECKATVERIARECREKNSKFRDIEFDLENDTNACLDGLVPLHIPEGFYPSDVLRVSEIFDEPKFFVDGADSNDIVQGQLGDCWFLSALSTMTTSKGLVEKFCVARDENIGIYGFIFFKGTSFSRHAATRHNIGTADDHWVHVIIDDLLYINIPKFEELHPAFKNFYHNDKELYNKSARKGNHSLCFAKSSTEGESWVPLIEKAYAKLHGDYASLEGGNSSEAIEDLTGGISSFIQTKDILDTDKFWTDELMKATRLATEGRLFGCSFRGQGLVKFGLFGNHSYSVLRTREAKGKRWLVIRNPWGNSEWTGPWADGSKEWNAESFDLLPMLEHGFGNDGQFVMEYSDFLECWDEVERTLLLDSDCFNWIKSSHWLRVISRPVPSAWTYGDVCFTVSIPKRSATIIVLSQLDSRYFKHISGSFEWTFDFLLFKRGQTEPHAVSSHPRFYSRSVNLERVLDAGDYVVHVRLDRRPDPTYIDNYDDIDVNQRKLSRVRTAKAQSQSIAANFKQETQALNLGVPIEALAGLSFADMQAKAKEQSGGQEKETENAALHATTTTQIATISTDGTKTLTENDVVSGEKPTADIPSEATKDAVRDSVTPVADAGVKPAEPDSGGPPFVPFPSAEGTQGQWEVSEDDTIFLGLRVYTDKAAGAATIGGQLRHEMETGAANLVSKAE</sequence>
<feature type="domain" description="Calpain catalytic" evidence="8">
    <location>
        <begin position="97"/>
        <end position="403"/>
    </location>
</feature>
<organism evidence="9 10">
    <name type="scientific">Mycena albidolilacea</name>
    <dbReference type="NCBI Taxonomy" id="1033008"/>
    <lineage>
        <taxon>Eukaryota</taxon>
        <taxon>Fungi</taxon>
        <taxon>Dikarya</taxon>
        <taxon>Basidiomycota</taxon>
        <taxon>Agaricomycotina</taxon>
        <taxon>Agaricomycetes</taxon>
        <taxon>Agaricomycetidae</taxon>
        <taxon>Agaricales</taxon>
        <taxon>Marasmiineae</taxon>
        <taxon>Mycenaceae</taxon>
        <taxon>Mycena</taxon>
    </lineage>
</organism>
<dbReference type="PROSITE" id="PS00139">
    <property type="entry name" value="THIOL_PROTEASE_CYS"/>
    <property type="match status" value="1"/>
</dbReference>
<keyword evidence="10" id="KW-1185">Reference proteome</keyword>
<evidence type="ECO:0000313" key="9">
    <source>
        <dbReference type="EMBL" id="KAJ7328946.1"/>
    </source>
</evidence>
<comment type="similarity">
    <text evidence="1">Belongs to the peptidase C2 family.</text>
</comment>
<keyword evidence="3 6" id="KW-0378">Hydrolase</keyword>
<proteinExistence type="inferred from homology"/>
<dbReference type="Proteomes" id="UP001218218">
    <property type="component" value="Unassembled WGS sequence"/>
</dbReference>
<evidence type="ECO:0000256" key="6">
    <source>
        <dbReference type="PROSITE-ProRule" id="PRU00239"/>
    </source>
</evidence>
<name>A0AAD6ZMP0_9AGAR</name>
<dbReference type="GO" id="GO:0006508">
    <property type="term" value="P:proteolysis"/>
    <property type="evidence" value="ECO:0007669"/>
    <property type="project" value="UniProtKB-KW"/>
</dbReference>
<dbReference type="SUPFAM" id="SSF54001">
    <property type="entry name" value="Cysteine proteinases"/>
    <property type="match status" value="1"/>
</dbReference>
<evidence type="ECO:0000259" key="8">
    <source>
        <dbReference type="PROSITE" id="PS50203"/>
    </source>
</evidence>
<dbReference type="AlphaFoldDB" id="A0AAD6ZMP0"/>
<reference evidence="9" key="1">
    <citation type="submission" date="2023-03" db="EMBL/GenBank/DDBJ databases">
        <title>Massive genome expansion in bonnet fungi (Mycena s.s.) driven by repeated elements and novel gene families across ecological guilds.</title>
        <authorList>
            <consortium name="Lawrence Berkeley National Laboratory"/>
            <person name="Harder C.B."/>
            <person name="Miyauchi S."/>
            <person name="Viragh M."/>
            <person name="Kuo A."/>
            <person name="Thoen E."/>
            <person name="Andreopoulos B."/>
            <person name="Lu D."/>
            <person name="Skrede I."/>
            <person name="Drula E."/>
            <person name="Henrissat B."/>
            <person name="Morin E."/>
            <person name="Kohler A."/>
            <person name="Barry K."/>
            <person name="LaButti K."/>
            <person name="Morin E."/>
            <person name="Salamov A."/>
            <person name="Lipzen A."/>
            <person name="Mereny Z."/>
            <person name="Hegedus B."/>
            <person name="Baldrian P."/>
            <person name="Stursova M."/>
            <person name="Weitz H."/>
            <person name="Taylor A."/>
            <person name="Grigoriev I.V."/>
            <person name="Nagy L.G."/>
            <person name="Martin F."/>
            <person name="Kauserud H."/>
        </authorList>
    </citation>
    <scope>NUCLEOTIDE SEQUENCE</scope>
    <source>
        <strain evidence="9">CBHHK002</strain>
    </source>
</reference>
<accession>A0AAD6ZMP0</accession>
<dbReference type="InterPro" id="IPR038765">
    <property type="entry name" value="Papain-like_cys_pep_sf"/>
</dbReference>
<dbReference type="PANTHER" id="PTHR10183">
    <property type="entry name" value="CALPAIN"/>
    <property type="match status" value="1"/>
</dbReference>
<evidence type="ECO:0000256" key="4">
    <source>
        <dbReference type="ARBA" id="ARBA00022807"/>
    </source>
</evidence>
<evidence type="ECO:0000313" key="10">
    <source>
        <dbReference type="Proteomes" id="UP001218218"/>
    </source>
</evidence>
<dbReference type="PRINTS" id="PR00704">
    <property type="entry name" value="CALPAIN"/>
</dbReference>
<evidence type="ECO:0000256" key="5">
    <source>
        <dbReference type="PIRSR" id="PIRSR622684-1"/>
    </source>
</evidence>
<dbReference type="InterPro" id="IPR022684">
    <property type="entry name" value="Calpain_cysteine_protease"/>
</dbReference>
<evidence type="ECO:0000256" key="3">
    <source>
        <dbReference type="ARBA" id="ARBA00022801"/>
    </source>
</evidence>
<dbReference type="PANTHER" id="PTHR10183:SF379">
    <property type="entry name" value="CALPAIN-5"/>
    <property type="match status" value="1"/>
</dbReference>
<feature type="active site" evidence="5 6">
    <location>
        <position position="324"/>
    </location>
</feature>
<gene>
    <name evidence="9" type="ORF">DFH08DRAFT_786545</name>
</gene>
<evidence type="ECO:0000256" key="1">
    <source>
        <dbReference type="ARBA" id="ARBA00007623"/>
    </source>
</evidence>
<dbReference type="SMART" id="SM00230">
    <property type="entry name" value="CysPc"/>
    <property type="match status" value="1"/>
</dbReference>
<dbReference type="Gene3D" id="3.90.70.10">
    <property type="entry name" value="Cysteine proteinases"/>
    <property type="match status" value="1"/>
</dbReference>
<feature type="region of interest" description="Disordered" evidence="7">
    <location>
        <begin position="615"/>
        <end position="641"/>
    </location>
</feature>
<feature type="active site" evidence="5 6">
    <location>
        <position position="125"/>
    </location>
</feature>
<dbReference type="Pfam" id="PF00648">
    <property type="entry name" value="Peptidase_C2"/>
    <property type="match status" value="1"/>
</dbReference>
<dbReference type="EMBL" id="JARIHO010000038">
    <property type="protein sequence ID" value="KAJ7328946.1"/>
    <property type="molecule type" value="Genomic_DNA"/>
</dbReference>
<evidence type="ECO:0000256" key="7">
    <source>
        <dbReference type="SAM" id="MobiDB-lite"/>
    </source>
</evidence>
<protein>
    <recommendedName>
        <fullName evidence="8">Calpain catalytic domain-containing protein</fullName>
    </recommendedName>
</protein>
<dbReference type="InterPro" id="IPR001300">
    <property type="entry name" value="Peptidase_C2_calpain_cat"/>
</dbReference>